<name>A0A437R1C7_9GAMM</name>
<feature type="chain" id="PRO_5019229126" evidence="5">
    <location>
        <begin position="21"/>
        <end position="291"/>
    </location>
</feature>
<dbReference type="PRINTS" id="PR01021">
    <property type="entry name" value="OMPADOMAIN"/>
</dbReference>
<dbReference type="EMBL" id="SACS01000004">
    <property type="protein sequence ID" value="RVU40531.1"/>
    <property type="molecule type" value="Genomic_DNA"/>
</dbReference>
<dbReference type="Pfam" id="PF18393">
    <property type="entry name" value="MotY_N"/>
    <property type="match status" value="1"/>
</dbReference>
<dbReference type="GO" id="GO:0009279">
    <property type="term" value="C:cell outer membrane"/>
    <property type="evidence" value="ECO:0007669"/>
    <property type="project" value="UniProtKB-SubCell"/>
</dbReference>
<dbReference type="PANTHER" id="PTHR30329">
    <property type="entry name" value="STATOR ELEMENT OF FLAGELLAR MOTOR COMPLEX"/>
    <property type="match status" value="1"/>
</dbReference>
<keyword evidence="5" id="KW-0732">Signal</keyword>
<dbReference type="InterPro" id="IPR036737">
    <property type="entry name" value="OmpA-like_sf"/>
</dbReference>
<sequence>MKFKQTLLLGLVLVATASQARMNIRQYAATIEQANWAVTNASALKCELSHNIPNFGEARFSSLANKELNLLFELKMTRLPDDYGLAKVMSVPPQWRAGEIAKPIADLAILKQFDGGLPKKEAWTLLTELEQGFSPTFYFSDWHSPFDQVAAAINPLRFSEPFQKFNQCMTGLLRFTFEDIAMTVLNYQSNSDELTRESQARLDQIAEYLKHDKALAGVTIDTFTDSYGGRWINEELSRKRAATLKAFFVSAGVDEKLVKTEGFGEKRHVAPNETSRGRGTNRRAVVQLAKL</sequence>
<evidence type="ECO:0000256" key="5">
    <source>
        <dbReference type="SAM" id="SignalP"/>
    </source>
</evidence>
<keyword evidence="3" id="KW-0998">Cell outer membrane</keyword>
<dbReference type="PRINTS" id="PR01023">
    <property type="entry name" value="NAFLGMOTY"/>
</dbReference>
<accession>A0A437R1C7</accession>
<evidence type="ECO:0000259" key="6">
    <source>
        <dbReference type="PROSITE" id="PS51123"/>
    </source>
</evidence>
<dbReference type="CDD" id="cd07185">
    <property type="entry name" value="OmpA_C-like"/>
    <property type="match status" value="1"/>
</dbReference>
<dbReference type="InterPro" id="IPR041544">
    <property type="entry name" value="MotY_N"/>
</dbReference>
<reference evidence="7 8" key="1">
    <citation type="submission" date="2019-01" db="EMBL/GenBank/DDBJ databases">
        <authorList>
            <person name="Chen W.-M."/>
        </authorList>
    </citation>
    <scope>NUCLEOTIDE SEQUENCE [LARGE SCALE GENOMIC DNA]</scope>
    <source>
        <strain evidence="7 8">KYPC3</strain>
    </source>
</reference>
<dbReference type="InterPro" id="IPR006664">
    <property type="entry name" value="OMP_bac"/>
</dbReference>
<comment type="subcellular location">
    <subcellularLocation>
        <location evidence="1">Cell outer membrane</location>
    </subcellularLocation>
</comment>
<dbReference type="PANTHER" id="PTHR30329:SF21">
    <property type="entry name" value="LIPOPROTEIN YIAD-RELATED"/>
    <property type="match status" value="1"/>
</dbReference>
<organism evidence="7 8">
    <name type="scientific">Rheinheimera riviphila</name>
    <dbReference type="NCBI Taxonomy" id="1834037"/>
    <lineage>
        <taxon>Bacteria</taxon>
        <taxon>Pseudomonadati</taxon>
        <taxon>Pseudomonadota</taxon>
        <taxon>Gammaproteobacteria</taxon>
        <taxon>Chromatiales</taxon>
        <taxon>Chromatiaceae</taxon>
        <taxon>Rheinheimera</taxon>
    </lineage>
</organism>
<dbReference type="AlphaFoldDB" id="A0A437R1C7"/>
<evidence type="ECO:0000256" key="2">
    <source>
        <dbReference type="ARBA" id="ARBA00023136"/>
    </source>
</evidence>
<dbReference type="Proteomes" id="UP000283077">
    <property type="component" value="Unassembled WGS sequence"/>
</dbReference>
<evidence type="ECO:0000313" key="7">
    <source>
        <dbReference type="EMBL" id="RVU40531.1"/>
    </source>
</evidence>
<evidence type="ECO:0000256" key="1">
    <source>
        <dbReference type="ARBA" id="ARBA00004442"/>
    </source>
</evidence>
<feature type="domain" description="OmpA-like" evidence="6">
    <location>
        <begin position="175"/>
        <end position="291"/>
    </location>
</feature>
<feature type="signal peptide" evidence="5">
    <location>
        <begin position="1"/>
        <end position="20"/>
    </location>
</feature>
<protein>
    <submittedName>
        <fullName evidence="7">OmpA family protein</fullName>
    </submittedName>
</protein>
<dbReference type="Gene3D" id="2.60.40.2540">
    <property type="match status" value="1"/>
</dbReference>
<keyword evidence="8" id="KW-1185">Reference proteome</keyword>
<dbReference type="PROSITE" id="PS51123">
    <property type="entry name" value="OMPA_2"/>
    <property type="match status" value="1"/>
</dbReference>
<dbReference type="Pfam" id="PF00691">
    <property type="entry name" value="OmpA"/>
    <property type="match status" value="1"/>
</dbReference>
<dbReference type="OrthoDB" id="6905929at2"/>
<gene>
    <name evidence="7" type="ORF">EOE67_05625</name>
</gene>
<comment type="caution">
    <text evidence="7">The sequence shown here is derived from an EMBL/GenBank/DDBJ whole genome shotgun (WGS) entry which is preliminary data.</text>
</comment>
<dbReference type="SUPFAM" id="SSF103088">
    <property type="entry name" value="OmpA-like"/>
    <property type="match status" value="1"/>
</dbReference>
<dbReference type="InterPro" id="IPR006665">
    <property type="entry name" value="OmpA-like"/>
</dbReference>
<keyword evidence="2 4" id="KW-0472">Membrane</keyword>
<dbReference type="InterPro" id="IPR050330">
    <property type="entry name" value="Bact_OuterMem_StrucFunc"/>
</dbReference>
<dbReference type="RefSeq" id="WP_127698071.1">
    <property type="nucleotide sequence ID" value="NZ_SACS01000004.1"/>
</dbReference>
<evidence type="ECO:0000313" key="8">
    <source>
        <dbReference type="Proteomes" id="UP000283077"/>
    </source>
</evidence>
<evidence type="ECO:0000256" key="4">
    <source>
        <dbReference type="PROSITE-ProRule" id="PRU00473"/>
    </source>
</evidence>
<evidence type="ECO:0000256" key="3">
    <source>
        <dbReference type="ARBA" id="ARBA00023237"/>
    </source>
</evidence>
<proteinExistence type="predicted"/>
<dbReference type="Gene3D" id="3.30.1330.60">
    <property type="entry name" value="OmpA-like domain"/>
    <property type="match status" value="1"/>
</dbReference>